<dbReference type="CDD" id="cd09604">
    <property type="entry name" value="M1_APN_like"/>
    <property type="match status" value="1"/>
</dbReference>
<organism evidence="4 5">
    <name type="scientific">Halalkalibaculum roseum</name>
    <dbReference type="NCBI Taxonomy" id="2709311"/>
    <lineage>
        <taxon>Bacteria</taxon>
        <taxon>Pseudomonadati</taxon>
        <taxon>Balneolota</taxon>
        <taxon>Balneolia</taxon>
        <taxon>Balneolales</taxon>
        <taxon>Balneolaceae</taxon>
        <taxon>Halalkalibaculum</taxon>
    </lineage>
</organism>
<dbReference type="GO" id="GO:0005737">
    <property type="term" value="C:cytoplasm"/>
    <property type="evidence" value="ECO:0007669"/>
    <property type="project" value="TreeGrafter"/>
</dbReference>
<dbReference type="PANTHER" id="PTHR11533">
    <property type="entry name" value="PROTEASE M1 ZINC METALLOPROTEASE"/>
    <property type="match status" value="1"/>
</dbReference>
<feature type="region of interest" description="Disordered" evidence="1">
    <location>
        <begin position="28"/>
        <end position="58"/>
    </location>
</feature>
<gene>
    <name evidence="4" type="ORF">G3570_03030</name>
</gene>
<protein>
    <submittedName>
        <fullName evidence="4">M1 family metallopeptidase</fullName>
    </submittedName>
</protein>
<evidence type="ECO:0000313" key="4">
    <source>
        <dbReference type="EMBL" id="NGP75590.1"/>
    </source>
</evidence>
<feature type="compositionally biased region" description="Polar residues" evidence="1">
    <location>
        <begin position="37"/>
        <end position="48"/>
    </location>
</feature>
<dbReference type="GO" id="GO:0008270">
    <property type="term" value="F:zinc ion binding"/>
    <property type="evidence" value="ECO:0007669"/>
    <property type="project" value="InterPro"/>
</dbReference>
<dbReference type="InterPro" id="IPR042097">
    <property type="entry name" value="Aminopeptidase_N-like_N_sf"/>
</dbReference>
<dbReference type="Proteomes" id="UP000473278">
    <property type="component" value="Unassembled WGS sequence"/>
</dbReference>
<feature type="chain" id="PRO_5027089496" evidence="2">
    <location>
        <begin position="27"/>
        <end position="678"/>
    </location>
</feature>
<dbReference type="InterPro" id="IPR027268">
    <property type="entry name" value="Peptidase_M4/M1_CTD_sf"/>
</dbReference>
<dbReference type="Pfam" id="PF01433">
    <property type="entry name" value="Peptidase_M1"/>
    <property type="match status" value="1"/>
</dbReference>
<keyword evidence="2" id="KW-0732">Signal</keyword>
<dbReference type="SUPFAM" id="SSF55486">
    <property type="entry name" value="Metalloproteases ('zincins'), catalytic domain"/>
    <property type="match status" value="1"/>
</dbReference>
<evidence type="ECO:0000256" key="2">
    <source>
        <dbReference type="SAM" id="SignalP"/>
    </source>
</evidence>
<dbReference type="Gene3D" id="2.60.40.1730">
    <property type="entry name" value="tricorn interacting facor f3 domain"/>
    <property type="match status" value="1"/>
</dbReference>
<dbReference type="GO" id="GO:0042277">
    <property type="term" value="F:peptide binding"/>
    <property type="evidence" value="ECO:0007669"/>
    <property type="project" value="TreeGrafter"/>
</dbReference>
<evidence type="ECO:0000256" key="1">
    <source>
        <dbReference type="SAM" id="MobiDB-lite"/>
    </source>
</evidence>
<proteinExistence type="predicted"/>
<dbReference type="GO" id="GO:0043171">
    <property type="term" value="P:peptide catabolic process"/>
    <property type="evidence" value="ECO:0007669"/>
    <property type="project" value="TreeGrafter"/>
</dbReference>
<name>A0A6M1SRZ4_9BACT</name>
<feature type="domain" description="Peptidase M1 membrane alanine aminopeptidase" evidence="3">
    <location>
        <begin position="387"/>
        <end position="582"/>
    </location>
</feature>
<accession>A0A6M1SRZ4</accession>
<feature type="signal peptide" evidence="2">
    <location>
        <begin position="1"/>
        <end position="26"/>
    </location>
</feature>
<keyword evidence="5" id="KW-1185">Reference proteome</keyword>
<dbReference type="PROSITE" id="PS51257">
    <property type="entry name" value="PROKAR_LIPOPROTEIN"/>
    <property type="match status" value="1"/>
</dbReference>
<reference evidence="4 5" key="1">
    <citation type="submission" date="2020-02" db="EMBL/GenBank/DDBJ databases">
        <title>Balneolaceae bacterium YR4-1, complete genome.</title>
        <authorList>
            <person name="Li Y."/>
            <person name="Wu S."/>
        </authorList>
    </citation>
    <scope>NUCLEOTIDE SEQUENCE [LARGE SCALE GENOMIC DNA]</scope>
    <source>
        <strain evidence="4 5">YR4-1</strain>
    </source>
</reference>
<dbReference type="GO" id="GO:0070006">
    <property type="term" value="F:metalloaminopeptidase activity"/>
    <property type="evidence" value="ECO:0007669"/>
    <property type="project" value="TreeGrafter"/>
</dbReference>
<dbReference type="AlphaFoldDB" id="A0A6M1SRZ4"/>
<dbReference type="GO" id="GO:0016020">
    <property type="term" value="C:membrane"/>
    <property type="evidence" value="ECO:0007669"/>
    <property type="project" value="TreeGrafter"/>
</dbReference>
<dbReference type="Gene3D" id="1.10.390.10">
    <property type="entry name" value="Neutral Protease Domain 2"/>
    <property type="match status" value="1"/>
</dbReference>
<dbReference type="RefSeq" id="WP_165139026.1">
    <property type="nucleotide sequence ID" value="NZ_JAALLT010000001.1"/>
</dbReference>
<dbReference type="GO" id="GO:0005615">
    <property type="term" value="C:extracellular space"/>
    <property type="evidence" value="ECO:0007669"/>
    <property type="project" value="TreeGrafter"/>
</dbReference>
<evidence type="ECO:0000313" key="5">
    <source>
        <dbReference type="Proteomes" id="UP000473278"/>
    </source>
</evidence>
<dbReference type="PANTHER" id="PTHR11533:SF174">
    <property type="entry name" value="PUROMYCIN-SENSITIVE AMINOPEPTIDASE-RELATED"/>
    <property type="match status" value="1"/>
</dbReference>
<sequence length="678" mass="76748">MKLRFNPLFSATAILGLILIAGCATTKTGSDPAPKDNTGNTVKTNEQASPFEIDRPVPNDIDEEIPNAFYQAYSNGTRTFSGKPGSEYWQQYASYDMDVTLNPDNKTVTGNSTITYYNNSPDTLGQLFLELSQNVHKEGVVRNESAEVTGGINLKNMVYEGDTLQVIRRYGDRGYYVDGTVMTILPDQPLAPGDSVTMNIDWNFKVPQEGAGGRMGYSEKNLFYIAYWYPQMRVYDDVNGWFTDPFRINAEFYHGFADYDVRITAPDQWVVTSTGQLQNGKEVLVSSVYDRMMKAYSGDEVVNVVSSSDFGNITRTDGDNTATWHFTAENIRDFVFSVTKESIWDATRAPIGDLNDDGNTDYTEINALYRSSAPLWKNAAKFARHSTSFLSEYTGIDYPWPHMTAVEGGGIIGGGMEFPMMTIIGAYRGRAAQSLYAVIAHEIAHMWVPMMISTNERHYSWMDEGTTTFNENLAKLDYYPDGPDFEIADFQSYLQIAGTDYEGEIMRWSDFHYNGLAYSRASYSKPASMLVTLRGLLGEDVFEEAYQTFLKEWEYKHPYPWDLFNTFEDVSGRDLDWFWRSWYYETWTLDHAVTDVTQSENGTRIIIQDLGLSPMPAEVQITLQDGSVINKKIDVDTWLSGATAAILVIDNTSPVQKVEIDPDYLFPDVNRDNNIWEQ</sequence>
<dbReference type="SUPFAM" id="SSF63737">
    <property type="entry name" value="Leukotriene A4 hydrolase N-terminal domain"/>
    <property type="match status" value="1"/>
</dbReference>
<dbReference type="InterPro" id="IPR050344">
    <property type="entry name" value="Peptidase_M1_aminopeptidases"/>
</dbReference>
<evidence type="ECO:0000259" key="3">
    <source>
        <dbReference type="Pfam" id="PF01433"/>
    </source>
</evidence>
<dbReference type="EMBL" id="JAALLT010000001">
    <property type="protein sequence ID" value="NGP75590.1"/>
    <property type="molecule type" value="Genomic_DNA"/>
</dbReference>
<dbReference type="InterPro" id="IPR014782">
    <property type="entry name" value="Peptidase_M1_dom"/>
</dbReference>
<comment type="caution">
    <text evidence="4">The sequence shown here is derived from an EMBL/GenBank/DDBJ whole genome shotgun (WGS) entry which is preliminary data.</text>
</comment>